<accession>A0A0F9JSK0</accession>
<organism evidence="1">
    <name type="scientific">marine sediment metagenome</name>
    <dbReference type="NCBI Taxonomy" id="412755"/>
    <lineage>
        <taxon>unclassified sequences</taxon>
        <taxon>metagenomes</taxon>
        <taxon>ecological metagenomes</taxon>
    </lineage>
</organism>
<dbReference type="EMBL" id="LAZR01009406">
    <property type="protein sequence ID" value="KKM72784.1"/>
    <property type="molecule type" value="Genomic_DNA"/>
</dbReference>
<protein>
    <submittedName>
        <fullName evidence="1">Uncharacterized protein</fullName>
    </submittedName>
</protein>
<sequence>MTEENRPKDMTQAELDALPECGPGGIRYEEVEITEDVRYRHPYGRTYLKPILERGCCSVKQMDDIAYFQGSDGYVYSPQETPVGWHKMRVPEFG</sequence>
<dbReference type="AlphaFoldDB" id="A0A0F9JSK0"/>
<comment type="caution">
    <text evidence="1">The sequence shown here is derived from an EMBL/GenBank/DDBJ whole genome shotgun (WGS) entry which is preliminary data.</text>
</comment>
<name>A0A0F9JSK0_9ZZZZ</name>
<reference evidence="1" key="1">
    <citation type="journal article" date="2015" name="Nature">
        <title>Complex archaea that bridge the gap between prokaryotes and eukaryotes.</title>
        <authorList>
            <person name="Spang A."/>
            <person name="Saw J.H."/>
            <person name="Jorgensen S.L."/>
            <person name="Zaremba-Niedzwiedzka K."/>
            <person name="Martijn J."/>
            <person name="Lind A.E."/>
            <person name="van Eijk R."/>
            <person name="Schleper C."/>
            <person name="Guy L."/>
            <person name="Ettema T.J."/>
        </authorList>
    </citation>
    <scope>NUCLEOTIDE SEQUENCE</scope>
</reference>
<gene>
    <name evidence="1" type="ORF">LCGC14_1417090</name>
</gene>
<proteinExistence type="predicted"/>
<evidence type="ECO:0000313" key="1">
    <source>
        <dbReference type="EMBL" id="KKM72784.1"/>
    </source>
</evidence>